<dbReference type="GO" id="GO:0008948">
    <property type="term" value="F:oxaloacetate decarboxylase activity"/>
    <property type="evidence" value="ECO:0007669"/>
    <property type="project" value="UniProtKB-EC"/>
</dbReference>
<comment type="catalytic activity">
    <reaction evidence="2">
        <text>4-hydroxy-4-methyl-2-oxoglutarate = 2 pyruvate</text>
        <dbReference type="Rhea" id="RHEA:22748"/>
        <dbReference type="ChEBI" id="CHEBI:15361"/>
        <dbReference type="ChEBI" id="CHEBI:58276"/>
        <dbReference type="EC" id="4.1.3.17"/>
    </reaction>
</comment>
<dbReference type="NCBIfam" id="NF006875">
    <property type="entry name" value="PRK09372.1"/>
    <property type="match status" value="1"/>
</dbReference>
<sequence>MLDLLPDLCDHHFDQLSVMEPIFQSYGNATIFSGQAVTVKCFEDNSLVKELAGTPGEGRILVIDGGGSIRRALLGDMIAENAVNNGWAGFVIYGAIRDVATINTLNLGVKAITACPVKTEKRGLGDVGIDLHFAGVSIADGDYIYADLNGVVVAKEPLL</sequence>
<feature type="binding site" evidence="1">
    <location>
        <begin position="75"/>
        <end position="78"/>
    </location>
    <ligand>
        <name>substrate</name>
    </ligand>
</feature>
<dbReference type="SUPFAM" id="SSF89562">
    <property type="entry name" value="RraA-like"/>
    <property type="match status" value="1"/>
</dbReference>
<evidence type="ECO:0000313" key="3">
    <source>
        <dbReference type="EMBL" id="SQD78582.1"/>
    </source>
</evidence>
<dbReference type="NCBIfam" id="NF009134">
    <property type="entry name" value="PRK12487.1"/>
    <property type="match status" value="1"/>
</dbReference>
<organism evidence="3 4">
    <name type="scientific">Moritella yayanosii</name>
    <dbReference type="NCBI Taxonomy" id="69539"/>
    <lineage>
        <taxon>Bacteria</taxon>
        <taxon>Pseudomonadati</taxon>
        <taxon>Pseudomonadota</taxon>
        <taxon>Gammaproteobacteria</taxon>
        <taxon>Alteromonadales</taxon>
        <taxon>Moritellaceae</taxon>
        <taxon>Moritella</taxon>
    </lineage>
</organism>
<evidence type="ECO:0000256" key="1">
    <source>
        <dbReference type="PIRSR" id="PIRSR605493-1"/>
    </source>
</evidence>
<protein>
    <recommendedName>
        <fullName evidence="2">4-hydroxy-4-methyl-2-oxoglutarate aldolase</fullName>
        <shortName evidence="2">HMG aldolase</shortName>
        <ecNumber evidence="2">4.1.1.112</ecNumber>
        <ecNumber evidence="2">4.1.3.17</ecNumber>
    </recommendedName>
    <alternativeName>
        <fullName evidence="2">Oxaloacetate decarboxylase</fullName>
    </alternativeName>
</protein>
<accession>A0A330LQ62</accession>
<dbReference type="KEGG" id="mya:MORIYA_2104"/>
<dbReference type="EC" id="4.1.3.17" evidence="2"/>
<dbReference type="InterPro" id="IPR036704">
    <property type="entry name" value="RraA/RraA-like_sf"/>
</dbReference>
<keyword evidence="2 3" id="KW-0456">Lyase</keyword>
<feature type="binding site" evidence="1">
    <location>
        <position position="97"/>
    </location>
    <ligand>
        <name>substrate</name>
    </ligand>
</feature>
<dbReference type="CDD" id="cd16841">
    <property type="entry name" value="RraA_family"/>
    <property type="match status" value="1"/>
</dbReference>
<dbReference type="Proteomes" id="UP000250163">
    <property type="component" value="Chromosome MORIYA"/>
</dbReference>
<reference evidence="4" key="1">
    <citation type="submission" date="2018-05" db="EMBL/GenBank/DDBJ databases">
        <authorList>
            <person name="Cea G.-C."/>
            <person name="William W."/>
        </authorList>
    </citation>
    <scope>NUCLEOTIDE SEQUENCE [LARGE SCALE GENOMIC DNA]</scope>
    <source>
        <strain evidence="4">DB21MT 5</strain>
    </source>
</reference>
<comment type="similarity">
    <text evidence="2">Belongs to the class II aldolase/RraA-like family.</text>
</comment>
<dbReference type="InterPro" id="IPR010203">
    <property type="entry name" value="RraA"/>
</dbReference>
<dbReference type="PANTHER" id="PTHR33254:SF29">
    <property type="entry name" value="REGULATOR OF RIBONUCLEASE ACTIVITY A"/>
    <property type="match status" value="1"/>
</dbReference>
<evidence type="ECO:0000313" key="4">
    <source>
        <dbReference type="Proteomes" id="UP000250163"/>
    </source>
</evidence>
<keyword evidence="1 2" id="KW-0479">Metal-binding</keyword>
<name>A0A330LQ62_9GAMM</name>
<comment type="cofactor">
    <cofactor evidence="2">
        <name>a divalent metal cation</name>
        <dbReference type="ChEBI" id="CHEBI:60240"/>
    </cofactor>
</comment>
<dbReference type="Pfam" id="PF03737">
    <property type="entry name" value="RraA-like"/>
    <property type="match status" value="1"/>
</dbReference>
<dbReference type="InterPro" id="IPR005493">
    <property type="entry name" value="RraA/RraA-like"/>
</dbReference>
<dbReference type="EMBL" id="LS483250">
    <property type="protein sequence ID" value="SQD78582.1"/>
    <property type="molecule type" value="Genomic_DNA"/>
</dbReference>
<dbReference type="GO" id="GO:0047443">
    <property type="term" value="F:4-hydroxy-4-methyl-2-oxoglutarate aldolase activity"/>
    <property type="evidence" value="ECO:0007669"/>
    <property type="project" value="UniProtKB-EC"/>
</dbReference>
<dbReference type="GO" id="GO:0051252">
    <property type="term" value="P:regulation of RNA metabolic process"/>
    <property type="evidence" value="ECO:0007669"/>
    <property type="project" value="InterPro"/>
</dbReference>
<dbReference type="Gene3D" id="3.50.30.40">
    <property type="entry name" value="Ribonuclease E inhibitor RraA/RraA-like"/>
    <property type="match status" value="1"/>
</dbReference>
<dbReference type="AlphaFoldDB" id="A0A330LQ62"/>
<dbReference type="GO" id="GO:0046872">
    <property type="term" value="F:metal ion binding"/>
    <property type="evidence" value="ECO:0007669"/>
    <property type="project" value="UniProtKB-KW"/>
</dbReference>
<dbReference type="RefSeq" id="WP_112714766.1">
    <property type="nucleotide sequence ID" value="NZ_LS483250.1"/>
</dbReference>
<comment type="subunit">
    <text evidence="2">Homotrimer.</text>
</comment>
<dbReference type="PANTHER" id="PTHR33254">
    <property type="entry name" value="4-HYDROXY-4-METHYL-2-OXOGLUTARATE ALDOLASE 3-RELATED"/>
    <property type="match status" value="1"/>
</dbReference>
<dbReference type="OrthoDB" id="943692at2"/>
<comment type="function">
    <text evidence="2">Catalyzes the aldol cleavage of 4-hydroxy-4-methyl-2-oxoglutarate (HMG) into 2 molecules of pyruvate. Also contains a secondary oxaloacetate (OAA) decarboxylase activity due to the common pyruvate enolate transition state formed following C-C bond cleavage in the retro-aldol and decarboxylation reactions.</text>
</comment>
<comment type="cofactor">
    <cofactor evidence="1">
        <name>Mg(2+)</name>
        <dbReference type="ChEBI" id="CHEBI:18420"/>
    </cofactor>
</comment>
<evidence type="ECO:0000256" key="2">
    <source>
        <dbReference type="RuleBase" id="RU004338"/>
    </source>
</evidence>
<dbReference type="NCBIfam" id="TIGR01935">
    <property type="entry name" value="NOT-MenG"/>
    <property type="match status" value="1"/>
</dbReference>
<keyword evidence="1" id="KW-0460">Magnesium</keyword>
<dbReference type="GO" id="GO:0008428">
    <property type="term" value="F:ribonuclease inhibitor activity"/>
    <property type="evidence" value="ECO:0007669"/>
    <property type="project" value="InterPro"/>
</dbReference>
<proteinExistence type="inferred from homology"/>
<comment type="catalytic activity">
    <reaction evidence="2">
        <text>oxaloacetate + H(+) = pyruvate + CO2</text>
        <dbReference type="Rhea" id="RHEA:15641"/>
        <dbReference type="ChEBI" id="CHEBI:15361"/>
        <dbReference type="ChEBI" id="CHEBI:15378"/>
        <dbReference type="ChEBI" id="CHEBI:16452"/>
        <dbReference type="ChEBI" id="CHEBI:16526"/>
        <dbReference type="EC" id="4.1.1.112"/>
    </reaction>
</comment>
<gene>
    <name evidence="3" type="ORF">MORIYA_2104</name>
</gene>
<keyword evidence="4" id="KW-1185">Reference proteome</keyword>
<feature type="binding site" evidence="1">
    <location>
        <position position="98"/>
    </location>
    <ligand>
        <name>Mg(2+)</name>
        <dbReference type="ChEBI" id="CHEBI:18420"/>
    </ligand>
</feature>
<dbReference type="EC" id="4.1.1.112" evidence="2"/>